<keyword evidence="1" id="KW-0472">Membrane</keyword>
<dbReference type="PANTHER" id="PTHR35250">
    <property type="entry name" value="SMALL INTEGRAL MEMBRANE PROTEIN 4"/>
    <property type="match status" value="1"/>
</dbReference>
<keyword evidence="1" id="KW-0812">Transmembrane</keyword>
<sequence>MRRSRLLTRLLANWPGKRAFGPYRFLPIYFVLGAVVEFCMIKWEVGDVNFYKEYKRKLAERSVANSSS</sequence>
<dbReference type="AlphaFoldDB" id="A0A2R5LNY0"/>
<feature type="transmembrane region" description="Helical" evidence="1">
    <location>
        <begin position="21"/>
        <end position="43"/>
    </location>
</feature>
<dbReference type="Pfam" id="PF15114">
    <property type="entry name" value="UPF0640"/>
    <property type="match status" value="1"/>
</dbReference>
<dbReference type="InterPro" id="IPR028183">
    <property type="entry name" value="UQCC5"/>
</dbReference>
<dbReference type="PANTHER" id="PTHR35250:SF1">
    <property type="entry name" value="UBIQUINOL-CYTOCHROME-C REDUCTASE COMPLEX ASSEMBLY FACTOR 5"/>
    <property type="match status" value="1"/>
</dbReference>
<name>A0A2R5LNY0_9ACAR</name>
<evidence type="ECO:0000256" key="1">
    <source>
        <dbReference type="SAM" id="Phobius"/>
    </source>
</evidence>
<evidence type="ECO:0000313" key="2">
    <source>
        <dbReference type="EMBL" id="MBY11128.1"/>
    </source>
</evidence>
<proteinExistence type="predicted"/>
<keyword evidence="1" id="KW-1133">Transmembrane helix</keyword>
<protein>
    <submittedName>
        <fullName evidence="2">Putative conserved protein with signal anchor</fullName>
    </submittedName>
</protein>
<reference evidence="2" key="1">
    <citation type="submission" date="2018-03" db="EMBL/GenBank/DDBJ databases">
        <title>The relapsing fever spirochete Borrelia turicatae persists in the highly oxidative environment of its soft-bodied tick vector.</title>
        <authorList>
            <person name="Bourret T.J."/>
            <person name="Boyle W.K."/>
            <person name="Valenzuela J.G."/>
            <person name="Oliveira F."/>
            <person name="Lopez J.E."/>
        </authorList>
    </citation>
    <scope>NUCLEOTIDE SEQUENCE</scope>
    <source>
        <strain evidence="2">Kansas strain/isolate</strain>
        <tissue evidence="2">Salivary glands</tissue>
    </source>
</reference>
<accession>A0A2R5LNY0</accession>
<dbReference type="EMBL" id="GGLE01007002">
    <property type="protein sequence ID" value="MBY11128.1"/>
    <property type="molecule type" value="Transcribed_RNA"/>
</dbReference>
<organism evidence="2">
    <name type="scientific">Ornithodoros turicata</name>
    <dbReference type="NCBI Taxonomy" id="34597"/>
    <lineage>
        <taxon>Eukaryota</taxon>
        <taxon>Metazoa</taxon>
        <taxon>Ecdysozoa</taxon>
        <taxon>Arthropoda</taxon>
        <taxon>Chelicerata</taxon>
        <taxon>Arachnida</taxon>
        <taxon>Acari</taxon>
        <taxon>Parasitiformes</taxon>
        <taxon>Ixodida</taxon>
        <taxon>Ixodoidea</taxon>
        <taxon>Argasidae</taxon>
        <taxon>Ornithodorinae</taxon>
        <taxon>Ornithodoros</taxon>
    </lineage>
</organism>